<dbReference type="Pfam" id="PF13456">
    <property type="entry name" value="RVT_3"/>
    <property type="match status" value="1"/>
</dbReference>
<feature type="domain" description="RNase H type-1" evidence="1">
    <location>
        <begin position="17"/>
        <end position="131"/>
    </location>
</feature>
<evidence type="ECO:0000313" key="3">
    <source>
        <dbReference type="Proteomes" id="UP001497516"/>
    </source>
</evidence>
<dbReference type="GO" id="GO:0003676">
    <property type="term" value="F:nucleic acid binding"/>
    <property type="evidence" value="ECO:0007669"/>
    <property type="project" value="InterPro"/>
</dbReference>
<reference evidence="2 3" key="1">
    <citation type="submission" date="2024-04" db="EMBL/GenBank/DDBJ databases">
        <authorList>
            <person name="Fracassetti M."/>
        </authorList>
    </citation>
    <scope>NUCLEOTIDE SEQUENCE [LARGE SCALE GENOMIC DNA]</scope>
</reference>
<name>A0AAV2GR93_9ROSI</name>
<gene>
    <name evidence="2" type="ORF">LTRI10_LOCUS52119</name>
</gene>
<dbReference type="PANTHER" id="PTHR47074">
    <property type="entry name" value="BNAC02G40300D PROTEIN"/>
    <property type="match status" value="1"/>
</dbReference>
<organism evidence="2 3">
    <name type="scientific">Linum trigynum</name>
    <dbReference type="NCBI Taxonomy" id="586398"/>
    <lineage>
        <taxon>Eukaryota</taxon>
        <taxon>Viridiplantae</taxon>
        <taxon>Streptophyta</taxon>
        <taxon>Embryophyta</taxon>
        <taxon>Tracheophyta</taxon>
        <taxon>Spermatophyta</taxon>
        <taxon>Magnoliopsida</taxon>
        <taxon>eudicotyledons</taxon>
        <taxon>Gunneridae</taxon>
        <taxon>Pentapetalae</taxon>
        <taxon>rosids</taxon>
        <taxon>fabids</taxon>
        <taxon>Malpighiales</taxon>
        <taxon>Linaceae</taxon>
        <taxon>Linum</taxon>
    </lineage>
</organism>
<proteinExistence type="predicted"/>
<dbReference type="PANTHER" id="PTHR47074:SF21">
    <property type="entry name" value="RNASE H TYPE-1 DOMAIN-CONTAINING PROTEIN"/>
    <property type="match status" value="1"/>
</dbReference>
<dbReference type="InterPro" id="IPR052929">
    <property type="entry name" value="RNase_H-like_EbsB-rel"/>
</dbReference>
<accession>A0AAV2GR93</accession>
<dbReference type="AlphaFoldDB" id="A0AAV2GR93"/>
<evidence type="ECO:0000259" key="1">
    <source>
        <dbReference type="Pfam" id="PF13456"/>
    </source>
</evidence>
<dbReference type="GO" id="GO:0004523">
    <property type="term" value="F:RNA-DNA hybrid ribonuclease activity"/>
    <property type="evidence" value="ECO:0007669"/>
    <property type="project" value="InterPro"/>
</dbReference>
<dbReference type="EMBL" id="OZ034822">
    <property type="protein sequence ID" value="CAL1412857.1"/>
    <property type="molecule type" value="Genomic_DNA"/>
</dbReference>
<sequence>MGETNDELVQRECRCSNSQDGGTGFGLVIRDEIGNCRLAAVHRTRTEWPPKLAEAKALLWESRISIAHQFSPILMELDCKPLIGKLYWEERSETEIETICGEIRDPRRDEEHLNWRFWARNGNGATHLMARIDCRW</sequence>
<dbReference type="InterPro" id="IPR002156">
    <property type="entry name" value="RNaseH_domain"/>
</dbReference>
<dbReference type="Proteomes" id="UP001497516">
    <property type="component" value="Chromosome 9"/>
</dbReference>
<keyword evidence="3" id="KW-1185">Reference proteome</keyword>
<evidence type="ECO:0000313" key="2">
    <source>
        <dbReference type="EMBL" id="CAL1412857.1"/>
    </source>
</evidence>
<protein>
    <recommendedName>
        <fullName evidence="1">RNase H type-1 domain-containing protein</fullName>
    </recommendedName>
</protein>